<dbReference type="EMBL" id="AP021861">
    <property type="protein sequence ID" value="BBO31210.1"/>
    <property type="molecule type" value="Genomic_DNA"/>
</dbReference>
<dbReference type="AlphaFoldDB" id="A0A5K7X3W4"/>
<keyword evidence="2" id="KW-1185">Reference proteome</keyword>
<dbReference type="KEGG" id="lpav:PLANPX_0822"/>
<proteinExistence type="predicted"/>
<reference evidence="2" key="1">
    <citation type="submission" date="2019-10" db="EMBL/GenBank/DDBJ databases">
        <title>Lacipirellula parvula gen. nov., sp. nov., representing a lineage of planctomycetes widespread in freshwater anoxic habitats, and description of the family Lacipirellulaceae.</title>
        <authorList>
            <person name="Dedysh S.N."/>
            <person name="Kulichevskaya I.S."/>
            <person name="Beletsky A.V."/>
            <person name="Rakitin A.L."/>
            <person name="Mardanov A.V."/>
            <person name="Ivanova A.A."/>
            <person name="Saltykova V.X."/>
            <person name="Rijpstra W.I.C."/>
            <person name="Sinninghe Damste J.S."/>
            <person name="Ravin N.V."/>
        </authorList>
    </citation>
    <scope>NUCLEOTIDE SEQUENCE [LARGE SCALE GENOMIC DNA]</scope>
    <source>
        <strain evidence="2">PX69</strain>
    </source>
</reference>
<sequence length="69" mass="7493">MLIRRAGVFGDCGHEAASQKPGLSIAALLENQEKNGKVAPQTISLIQVTCFSLLSDMVRRCGLAMTCWR</sequence>
<evidence type="ECO:0000313" key="1">
    <source>
        <dbReference type="EMBL" id="BBO31210.1"/>
    </source>
</evidence>
<protein>
    <submittedName>
        <fullName evidence="1">Uncharacterized protein</fullName>
    </submittedName>
</protein>
<dbReference type="Proteomes" id="UP000326837">
    <property type="component" value="Chromosome"/>
</dbReference>
<gene>
    <name evidence="1" type="ORF">PLANPX_0822</name>
</gene>
<name>A0A5K7X3W4_9BACT</name>
<organism evidence="1 2">
    <name type="scientific">Lacipirellula parvula</name>
    <dbReference type="NCBI Taxonomy" id="2650471"/>
    <lineage>
        <taxon>Bacteria</taxon>
        <taxon>Pseudomonadati</taxon>
        <taxon>Planctomycetota</taxon>
        <taxon>Planctomycetia</taxon>
        <taxon>Pirellulales</taxon>
        <taxon>Lacipirellulaceae</taxon>
        <taxon>Lacipirellula</taxon>
    </lineage>
</organism>
<evidence type="ECO:0000313" key="2">
    <source>
        <dbReference type="Proteomes" id="UP000326837"/>
    </source>
</evidence>
<accession>A0A5K7X3W4</accession>